<evidence type="ECO:0000256" key="1">
    <source>
        <dbReference type="ARBA" id="ARBA00001070"/>
    </source>
</evidence>
<dbReference type="InterPro" id="IPR051167">
    <property type="entry name" value="Prolyl_oligopep/macrocyclase"/>
</dbReference>
<feature type="domain" description="Peptidase S9A N-terminal" evidence="8">
    <location>
        <begin position="47"/>
        <end position="455"/>
    </location>
</feature>
<dbReference type="Gene3D" id="3.40.50.1820">
    <property type="entry name" value="alpha/beta hydrolase"/>
    <property type="match status" value="1"/>
</dbReference>
<dbReference type="EMBL" id="CP019288">
    <property type="protein sequence ID" value="QHI37369.1"/>
    <property type="molecule type" value="Genomic_DNA"/>
</dbReference>
<dbReference type="InterPro" id="IPR029058">
    <property type="entry name" value="AB_hydrolase_fold"/>
</dbReference>
<dbReference type="EC" id="3.4.21.26" evidence="3"/>
<accession>A0A7L4ZLR0</accession>
<proteinExistence type="inferred from homology"/>
<evidence type="ECO:0000313" key="9">
    <source>
        <dbReference type="EMBL" id="QHI37369.1"/>
    </source>
</evidence>
<protein>
    <recommendedName>
        <fullName evidence="3">prolyl oligopeptidase</fullName>
        <ecNumber evidence="3">3.4.21.26</ecNumber>
    </recommendedName>
</protein>
<reference evidence="9 10" key="1">
    <citation type="journal article" date="2013" name="Int. J. Syst. Evol. Microbiol.">
        <title>Kordia antarctica sp. nov., isolated from Antarctic seawater.</title>
        <authorList>
            <person name="Baek K."/>
            <person name="Choi A."/>
            <person name="Kang I."/>
            <person name="Lee K."/>
            <person name="Cho J.C."/>
        </authorList>
    </citation>
    <scope>NUCLEOTIDE SEQUENCE [LARGE SCALE GENOMIC DNA]</scope>
    <source>
        <strain evidence="9 10">IMCC3317</strain>
    </source>
</reference>
<dbReference type="Pfam" id="PF02897">
    <property type="entry name" value="Peptidase_S9_N"/>
    <property type="match status" value="1"/>
</dbReference>
<dbReference type="InterPro" id="IPR002470">
    <property type="entry name" value="Peptidase_S9A"/>
</dbReference>
<dbReference type="GO" id="GO:0006508">
    <property type="term" value="P:proteolysis"/>
    <property type="evidence" value="ECO:0007669"/>
    <property type="project" value="UniProtKB-KW"/>
</dbReference>
<dbReference type="KEGG" id="kan:IMCC3317_27480"/>
<keyword evidence="10" id="KW-1185">Reference proteome</keyword>
<name>A0A7L4ZLR0_9FLAO</name>
<comment type="similarity">
    <text evidence="2">Belongs to the peptidase S9A family.</text>
</comment>
<keyword evidence="6" id="KW-0720">Serine protease</keyword>
<evidence type="ECO:0000256" key="2">
    <source>
        <dbReference type="ARBA" id="ARBA00005228"/>
    </source>
</evidence>
<dbReference type="GO" id="GO:0070012">
    <property type="term" value="F:oligopeptidase activity"/>
    <property type="evidence" value="ECO:0007669"/>
    <property type="project" value="TreeGrafter"/>
</dbReference>
<evidence type="ECO:0000256" key="4">
    <source>
        <dbReference type="ARBA" id="ARBA00022670"/>
    </source>
</evidence>
<evidence type="ECO:0000256" key="5">
    <source>
        <dbReference type="ARBA" id="ARBA00022801"/>
    </source>
</evidence>
<dbReference type="Proteomes" id="UP000464657">
    <property type="component" value="Chromosome"/>
</dbReference>
<comment type="catalytic activity">
    <reaction evidence="1">
        <text>Hydrolysis of Pro-|-Xaa &gt;&gt; Ala-|-Xaa in oligopeptides.</text>
        <dbReference type="EC" id="3.4.21.26"/>
    </reaction>
</comment>
<feature type="domain" description="Peptidase S9 prolyl oligopeptidase catalytic" evidence="7">
    <location>
        <begin position="522"/>
        <end position="733"/>
    </location>
</feature>
<evidence type="ECO:0000256" key="3">
    <source>
        <dbReference type="ARBA" id="ARBA00011897"/>
    </source>
</evidence>
<dbReference type="InterPro" id="IPR002471">
    <property type="entry name" value="Pept_S9_AS"/>
</dbReference>
<dbReference type="PANTHER" id="PTHR42881:SF2">
    <property type="entry name" value="PROLYL ENDOPEPTIDASE"/>
    <property type="match status" value="1"/>
</dbReference>
<sequence>MPTMHYSWLKKFQKRRKMIKKLTYIFLTTLLIISCSEEVYRGESIKGVNAVDTYHGIELNDPYRNLENLKDSTVLNWMKQQNDYAENIVANISGRNRLIEIQKRIDENKGHSAKQIRIIPSGQYFYLKKFAEEDVFNVYYRDSLHGEEKMIFNVNVYLKKNSKENYVINYIKPNWSGTKIALSFSEKGNEISEIVVFDRETNTILPNVYPNSAPASLEGIHWLSDDSGFMCSYLPYTDPTDENFWLDTKTFLYKIGNDKGKDIFSKNNNPELAINIEDFPTVYNYSNDDAYLFGEISGDSDYQDMYYMHESEINAEKTKWNLLFTKDEKISRFMVVGKDIIYLTAKNASNFKICKTALENPNFESPEVIITEREDAVISNFQITKDGFFYVSVKNGIEAKLFHVKDTTTKEINLPSTAGSISIGSFGTNHADLRIYTSGWTNPLMIYEYDVNKNNFSQSNIINSIFPDGFKDFTAEEIEIPSHDGTMLPVSLIYKKGMKKNSKNPTLFYSYGSYGSSLSPFFSTNFLLWVKEGGIIVMPHVRGGGEKGDAWHKAGMKTTKPNSWKDFIAAVEYMIANKYTSPDKTVIWGTSAGGIVVGRAMTERPDLFKAVLGFAPAMNMVRSEIQPNGLNSIKEFGTVKDSTEFRALLEMDSYHNIKKGEKYPAVLILAGLKDGRVVAWDPAKFVAKLLDSSTSKSPILFLVDSDAGHGGINLTENKLHVNYANMFSFAFWQTGHPDYKLDEESK</sequence>
<evidence type="ECO:0000259" key="7">
    <source>
        <dbReference type="Pfam" id="PF00326"/>
    </source>
</evidence>
<dbReference type="SUPFAM" id="SSF50993">
    <property type="entry name" value="Peptidase/esterase 'gauge' domain"/>
    <property type="match status" value="1"/>
</dbReference>
<dbReference type="SUPFAM" id="SSF53474">
    <property type="entry name" value="alpha/beta-Hydrolases"/>
    <property type="match status" value="1"/>
</dbReference>
<dbReference type="Gene3D" id="2.130.10.120">
    <property type="entry name" value="Prolyl oligopeptidase, N-terminal domain"/>
    <property type="match status" value="1"/>
</dbReference>
<evidence type="ECO:0000259" key="8">
    <source>
        <dbReference type="Pfam" id="PF02897"/>
    </source>
</evidence>
<keyword evidence="5 9" id="KW-0378">Hydrolase</keyword>
<dbReference type="Pfam" id="PF00326">
    <property type="entry name" value="Peptidase_S9"/>
    <property type="match status" value="1"/>
</dbReference>
<dbReference type="InterPro" id="IPR001375">
    <property type="entry name" value="Peptidase_S9_cat"/>
</dbReference>
<dbReference type="GO" id="GO:0005829">
    <property type="term" value="C:cytosol"/>
    <property type="evidence" value="ECO:0007669"/>
    <property type="project" value="TreeGrafter"/>
</dbReference>
<evidence type="ECO:0000256" key="6">
    <source>
        <dbReference type="ARBA" id="ARBA00022825"/>
    </source>
</evidence>
<dbReference type="PROSITE" id="PS00708">
    <property type="entry name" value="PRO_ENDOPEP_SER"/>
    <property type="match status" value="1"/>
</dbReference>
<organism evidence="9 10">
    <name type="scientific">Kordia antarctica</name>
    <dbReference type="NCBI Taxonomy" id="1218801"/>
    <lineage>
        <taxon>Bacteria</taxon>
        <taxon>Pseudomonadati</taxon>
        <taxon>Bacteroidota</taxon>
        <taxon>Flavobacteriia</taxon>
        <taxon>Flavobacteriales</taxon>
        <taxon>Flavobacteriaceae</taxon>
        <taxon>Kordia</taxon>
    </lineage>
</organism>
<dbReference type="AlphaFoldDB" id="A0A7L4ZLR0"/>
<evidence type="ECO:0000313" key="10">
    <source>
        <dbReference type="Proteomes" id="UP000464657"/>
    </source>
</evidence>
<dbReference type="InterPro" id="IPR023302">
    <property type="entry name" value="Pept_S9A_N"/>
</dbReference>
<dbReference type="GO" id="GO:0004252">
    <property type="term" value="F:serine-type endopeptidase activity"/>
    <property type="evidence" value="ECO:0007669"/>
    <property type="project" value="UniProtKB-EC"/>
</dbReference>
<keyword evidence="4" id="KW-0645">Protease</keyword>
<gene>
    <name evidence="9" type="primary">f1pep1_3</name>
    <name evidence="9" type="ORF">IMCC3317_27480</name>
</gene>
<dbReference type="PRINTS" id="PR00862">
    <property type="entry name" value="PROLIGOPTASE"/>
</dbReference>
<dbReference type="PANTHER" id="PTHR42881">
    <property type="entry name" value="PROLYL ENDOPEPTIDASE"/>
    <property type="match status" value="1"/>
</dbReference>